<reference evidence="2" key="1">
    <citation type="journal article" date="2019" name="Int. J. Syst. Evol. Microbiol.">
        <title>The Global Catalogue of Microorganisms (GCM) 10K type strain sequencing project: providing services to taxonomists for standard genome sequencing and annotation.</title>
        <authorList>
            <consortium name="The Broad Institute Genomics Platform"/>
            <consortium name="The Broad Institute Genome Sequencing Center for Infectious Disease"/>
            <person name="Wu L."/>
            <person name="Ma J."/>
        </authorList>
    </citation>
    <scope>NUCLEOTIDE SEQUENCE [LARGE SCALE GENOMIC DNA]</scope>
    <source>
        <strain evidence="2">JCM 14304</strain>
    </source>
</reference>
<dbReference type="SUPFAM" id="SSF55144">
    <property type="entry name" value="LigT-like"/>
    <property type="match status" value="1"/>
</dbReference>
<organism evidence="1 2">
    <name type="scientific">Kribbella karoonensis</name>
    <dbReference type="NCBI Taxonomy" id="324851"/>
    <lineage>
        <taxon>Bacteria</taxon>
        <taxon>Bacillati</taxon>
        <taxon>Actinomycetota</taxon>
        <taxon>Actinomycetes</taxon>
        <taxon>Propionibacteriales</taxon>
        <taxon>Kribbellaceae</taxon>
        <taxon>Kribbella</taxon>
    </lineage>
</organism>
<dbReference type="RefSeq" id="WP_344191562.1">
    <property type="nucleotide sequence ID" value="NZ_BAAAND010000006.1"/>
</dbReference>
<protein>
    <recommendedName>
        <fullName evidence="3">2'-5' RNA ligase</fullName>
    </recommendedName>
</protein>
<keyword evidence="2" id="KW-1185">Reference proteome</keyword>
<dbReference type="Gene3D" id="3.90.1140.10">
    <property type="entry name" value="Cyclic phosphodiesterase"/>
    <property type="match status" value="1"/>
</dbReference>
<sequence length="217" mass="23985">MSDDVRDHWSSHPNWRPGRSFYTWHVIFPGDPALLELHAAYQHLIGSLAGISPVPAELLHLTMQGVGFADRVPESDLELIVTAVRRRLDYVRPFGISVGPAVVDAESLQLPVTPVDRMRRLQDHLRAAIQDVWGTDSLPRLPQLKPHISLGYWNKEAPAEPLRLRVNADAGETAATELTGVSLIELRQENQQYVWTVRATAPLGRKAQAADDAGAGS</sequence>
<evidence type="ECO:0008006" key="3">
    <source>
        <dbReference type="Google" id="ProtNLM"/>
    </source>
</evidence>
<evidence type="ECO:0000313" key="2">
    <source>
        <dbReference type="Proteomes" id="UP001500190"/>
    </source>
</evidence>
<name>A0ABP4PNQ8_9ACTN</name>
<accession>A0ABP4PNQ8</accession>
<dbReference type="InterPro" id="IPR009097">
    <property type="entry name" value="Cyclic_Pdiesterase"/>
</dbReference>
<gene>
    <name evidence="1" type="ORF">GCM10009742_30780</name>
</gene>
<comment type="caution">
    <text evidence="1">The sequence shown here is derived from an EMBL/GenBank/DDBJ whole genome shotgun (WGS) entry which is preliminary data.</text>
</comment>
<dbReference type="EMBL" id="BAAAND010000006">
    <property type="protein sequence ID" value="GAA1583578.1"/>
    <property type="molecule type" value="Genomic_DNA"/>
</dbReference>
<proteinExistence type="predicted"/>
<dbReference type="Pfam" id="PF13563">
    <property type="entry name" value="2_5_RNA_ligase2"/>
    <property type="match status" value="1"/>
</dbReference>
<dbReference type="Proteomes" id="UP001500190">
    <property type="component" value="Unassembled WGS sequence"/>
</dbReference>
<evidence type="ECO:0000313" key="1">
    <source>
        <dbReference type="EMBL" id="GAA1583578.1"/>
    </source>
</evidence>